<proteinExistence type="predicted"/>
<protein>
    <submittedName>
        <fullName evidence="1">Uncharacterized protein</fullName>
    </submittedName>
</protein>
<dbReference type="InParanoid" id="A0A0H2R1D1"/>
<organism evidence="1 2">
    <name type="scientific">Schizopora paradoxa</name>
    <dbReference type="NCBI Taxonomy" id="27342"/>
    <lineage>
        <taxon>Eukaryota</taxon>
        <taxon>Fungi</taxon>
        <taxon>Dikarya</taxon>
        <taxon>Basidiomycota</taxon>
        <taxon>Agaricomycotina</taxon>
        <taxon>Agaricomycetes</taxon>
        <taxon>Hymenochaetales</taxon>
        <taxon>Schizoporaceae</taxon>
        <taxon>Schizopora</taxon>
    </lineage>
</organism>
<sequence>MYYRLHARIPDVCSPSVTTSSTCCPCQHHARALDTSARRTSRCTASITGPLAFDSTLTIRLHAGQEPQRQLRMSMASTGKWIGLPTQYALTYLSPVTHSNDAHRRLRVPTTLRVDEYADKGGGEVAMRAVRNEGDSGMRKKMSW</sequence>
<reference evidence="1 2" key="1">
    <citation type="submission" date="2015-04" db="EMBL/GenBank/DDBJ databases">
        <title>Complete genome sequence of Schizopora paradoxa KUC8140, a cosmopolitan wood degrader in East Asia.</title>
        <authorList>
            <consortium name="DOE Joint Genome Institute"/>
            <person name="Min B."/>
            <person name="Park H."/>
            <person name="Jang Y."/>
            <person name="Kim J.-J."/>
            <person name="Kim K.H."/>
            <person name="Pangilinan J."/>
            <person name="Lipzen A."/>
            <person name="Riley R."/>
            <person name="Grigoriev I.V."/>
            <person name="Spatafora J.W."/>
            <person name="Choi I.-G."/>
        </authorList>
    </citation>
    <scope>NUCLEOTIDE SEQUENCE [LARGE SCALE GENOMIC DNA]</scope>
    <source>
        <strain evidence="1 2">KUC8140</strain>
    </source>
</reference>
<accession>A0A0H2R1D1</accession>
<name>A0A0H2R1D1_9AGAM</name>
<gene>
    <name evidence="1" type="ORF">SCHPADRAFT_911224</name>
</gene>
<dbReference type="EMBL" id="KQ086357">
    <property type="protein sequence ID" value="KLO05132.1"/>
    <property type="molecule type" value="Genomic_DNA"/>
</dbReference>
<dbReference type="Proteomes" id="UP000053477">
    <property type="component" value="Unassembled WGS sequence"/>
</dbReference>
<evidence type="ECO:0000313" key="2">
    <source>
        <dbReference type="Proteomes" id="UP000053477"/>
    </source>
</evidence>
<keyword evidence="2" id="KW-1185">Reference proteome</keyword>
<evidence type="ECO:0000313" key="1">
    <source>
        <dbReference type="EMBL" id="KLO05132.1"/>
    </source>
</evidence>
<dbReference type="AlphaFoldDB" id="A0A0H2R1D1"/>